<reference evidence="1 2" key="1">
    <citation type="submission" date="2021-01" db="EMBL/GenBank/DDBJ databases">
        <title>Whole genome shotgun sequence of Plantactinospora mayteni NBRC 109088.</title>
        <authorList>
            <person name="Komaki H."/>
            <person name="Tamura T."/>
        </authorList>
    </citation>
    <scope>NUCLEOTIDE SEQUENCE [LARGE SCALE GENOMIC DNA]</scope>
    <source>
        <strain evidence="1 2">NBRC 109088</strain>
    </source>
</reference>
<gene>
    <name evidence="1" type="ORF">Pma05_79360</name>
</gene>
<evidence type="ECO:0000313" key="2">
    <source>
        <dbReference type="Proteomes" id="UP000621500"/>
    </source>
</evidence>
<proteinExistence type="predicted"/>
<protein>
    <recommendedName>
        <fullName evidence="3">Immunity protein 10</fullName>
    </recommendedName>
</protein>
<dbReference type="Proteomes" id="UP000621500">
    <property type="component" value="Unassembled WGS sequence"/>
</dbReference>
<comment type="caution">
    <text evidence="1">The sequence shown here is derived from an EMBL/GenBank/DDBJ whole genome shotgun (WGS) entry which is preliminary data.</text>
</comment>
<dbReference type="InterPro" id="IPR028962">
    <property type="entry name" value="Imm10"/>
</dbReference>
<dbReference type="RefSeq" id="WP_203862631.1">
    <property type="nucleotide sequence ID" value="NZ_BAAAZQ010000039.1"/>
</dbReference>
<sequence>MGDNGSRPNVLRDAGEDDGEVYVVGVRETTDPESWSLFFMECYGADDDQEIELGMDTYCLVVDPGQATHYGGVRECEIRDRELRLVLDQDAAAILGLPVEQRFVLDMPAHQLDLLGRGLRRVLTSGRRDAVPGRLDV</sequence>
<organism evidence="1 2">
    <name type="scientific">Plantactinospora mayteni</name>
    <dbReference type="NCBI Taxonomy" id="566021"/>
    <lineage>
        <taxon>Bacteria</taxon>
        <taxon>Bacillati</taxon>
        <taxon>Actinomycetota</taxon>
        <taxon>Actinomycetes</taxon>
        <taxon>Micromonosporales</taxon>
        <taxon>Micromonosporaceae</taxon>
        <taxon>Plantactinospora</taxon>
    </lineage>
</organism>
<keyword evidence="2" id="KW-1185">Reference proteome</keyword>
<name>A0ABQ4F377_9ACTN</name>
<dbReference type="Pfam" id="PF15588">
    <property type="entry name" value="Imm10"/>
    <property type="match status" value="1"/>
</dbReference>
<evidence type="ECO:0008006" key="3">
    <source>
        <dbReference type="Google" id="ProtNLM"/>
    </source>
</evidence>
<accession>A0ABQ4F377</accession>
<dbReference type="EMBL" id="BONX01000069">
    <property type="protein sequence ID" value="GIH01364.1"/>
    <property type="molecule type" value="Genomic_DNA"/>
</dbReference>
<evidence type="ECO:0000313" key="1">
    <source>
        <dbReference type="EMBL" id="GIH01364.1"/>
    </source>
</evidence>